<dbReference type="PRINTS" id="PR00724">
    <property type="entry name" value="CRBOXYPTASEC"/>
</dbReference>
<dbReference type="GO" id="GO:0046938">
    <property type="term" value="P:phytochelatin biosynthetic process"/>
    <property type="evidence" value="ECO:0007669"/>
    <property type="project" value="UniProtKB-ARBA"/>
</dbReference>
<evidence type="ECO:0000313" key="14">
    <source>
        <dbReference type="Proteomes" id="UP000449547"/>
    </source>
</evidence>
<dbReference type="GO" id="GO:0000328">
    <property type="term" value="C:fungal-type vacuole lumen"/>
    <property type="evidence" value="ECO:0007669"/>
    <property type="project" value="UniProtKB-ARBA"/>
</dbReference>
<keyword evidence="3" id="KW-0926">Vacuole</keyword>
<dbReference type="GO" id="GO:0004185">
    <property type="term" value="F:serine-type carboxypeptidase activity"/>
    <property type="evidence" value="ECO:0007669"/>
    <property type="project" value="UniProtKB-UniRule"/>
</dbReference>
<dbReference type="OMA" id="TSCDDTV"/>
<comment type="caution">
    <text evidence="13">The sequence shown here is derived from an EMBL/GenBank/DDBJ whole genome shotgun (WGS) entry which is preliminary data.</text>
</comment>
<dbReference type="GO" id="GO:0031638">
    <property type="term" value="P:zymogen activation"/>
    <property type="evidence" value="ECO:0007669"/>
    <property type="project" value="UniProtKB-ARBA"/>
</dbReference>
<dbReference type="Gene3D" id="1.10.287.410">
    <property type="match status" value="1"/>
</dbReference>
<dbReference type="PROSITE" id="PS00131">
    <property type="entry name" value="CARBOXYPEPT_SER_SER"/>
    <property type="match status" value="1"/>
</dbReference>
<evidence type="ECO:0000256" key="7">
    <source>
        <dbReference type="ARBA" id="ARBA00022801"/>
    </source>
</evidence>
<keyword evidence="6" id="KW-0732">Signal</keyword>
<comment type="function">
    <text evidence="11">Involved in degradation of small peptides.</text>
</comment>
<evidence type="ECO:0000256" key="11">
    <source>
        <dbReference type="ARBA" id="ARBA00058662"/>
    </source>
</evidence>
<accession>A0A642UFR6</accession>
<keyword evidence="9" id="KW-0325">Glycoprotein</keyword>
<evidence type="ECO:0000313" key="13">
    <source>
        <dbReference type="EMBL" id="KAA8898153.1"/>
    </source>
</evidence>
<proteinExistence type="inferred from homology"/>
<dbReference type="PANTHER" id="PTHR11802">
    <property type="entry name" value="SERINE PROTEASE FAMILY S10 SERINE CARBOXYPEPTIDASE"/>
    <property type="match status" value="1"/>
</dbReference>
<evidence type="ECO:0000256" key="9">
    <source>
        <dbReference type="ARBA" id="ARBA00023180"/>
    </source>
</evidence>
<keyword evidence="7 12" id="KW-0378">Hydrolase</keyword>
<dbReference type="PANTHER" id="PTHR11802:SF113">
    <property type="entry name" value="SERINE CARBOXYPEPTIDASE CTSA-4.1"/>
    <property type="match status" value="1"/>
</dbReference>
<evidence type="ECO:0000256" key="6">
    <source>
        <dbReference type="ARBA" id="ARBA00022729"/>
    </source>
</evidence>
<evidence type="ECO:0000256" key="12">
    <source>
        <dbReference type="RuleBase" id="RU361156"/>
    </source>
</evidence>
<name>A0A642UFR6_DIURU</name>
<dbReference type="RefSeq" id="XP_034010410.1">
    <property type="nucleotide sequence ID" value="XM_034157943.1"/>
</dbReference>
<dbReference type="EC" id="3.4.16.-" evidence="12"/>
<reference evidence="13 14" key="1">
    <citation type="submission" date="2019-07" db="EMBL/GenBank/DDBJ databases">
        <title>Genome assembly of two rare yeast pathogens: Diutina rugosa and Trichomonascus ciferrii.</title>
        <authorList>
            <person name="Mixao V."/>
            <person name="Saus E."/>
            <person name="Hansen A."/>
            <person name="Lass-Flor C."/>
            <person name="Gabaldon T."/>
        </authorList>
    </citation>
    <scope>NUCLEOTIDE SEQUENCE [LARGE SCALE GENOMIC DNA]</scope>
    <source>
        <strain evidence="13 14">CBS 613</strain>
    </source>
</reference>
<dbReference type="VEuPathDB" id="FungiDB:DIURU_005008"/>
<evidence type="ECO:0000256" key="8">
    <source>
        <dbReference type="ARBA" id="ARBA00023157"/>
    </source>
</evidence>
<keyword evidence="14" id="KW-1185">Reference proteome</keyword>
<evidence type="ECO:0000256" key="1">
    <source>
        <dbReference type="ARBA" id="ARBA00004116"/>
    </source>
</evidence>
<keyword evidence="4 12" id="KW-0121">Carboxypeptidase</keyword>
<dbReference type="GO" id="GO:0006995">
    <property type="term" value="P:cellular response to nitrogen starvation"/>
    <property type="evidence" value="ECO:0007669"/>
    <property type="project" value="UniProtKB-ARBA"/>
</dbReference>
<dbReference type="InterPro" id="IPR033124">
    <property type="entry name" value="Ser_caboxypep_his_AS"/>
</dbReference>
<dbReference type="Proteomes" id="UP000449547">
    <property type="component" value="Unassembled WGS sequence"/>
</dbReference>
<keyword evidence="5 12" id="KW-0645">Protease</keyword>
<evidence type="ECO:0000256" key="5">
    <source>
        <dbReference type="ARBA" id="ARBA00022670"/>
    </source>
</evidence>
<dbReference type="InterPro" id="IPR029058">
    <property type="entry name" value="AB_hydrolase_fold"/>
</dbReference>
<dbReference type="PROSITE" id="PS00560">
    <property type="entry name" value="CARBOXYPEPT_SER_HIS"/>
    <property type="match status" value="1"/>
</dbReference>
<dbReference type="InterPro" id="IPR001563">
    <property type="entry name" value="Peptidase_S10"/>
</dbReference>
<dbReference type="FunFam" id="1.10.287.410:FF:000001">
    <property type="entry name" value="Carboxypeptidase Y"/>
    <property type="match status" value="1"/>
</dbReference>
<organism evidence="13 14">
    <name type="scientific">Diutina rugosa</name>
    <name type="common">Yeast</name>
    <name type="synonym">Candida rugosa</name>
    <dbReference type="NCBI Taxonomy" id="5481"/>
    <lineage>
        <taxon>Eukaryota</taxon>
        <taxon>Fungi</taxon>
        <taxon>Dikarya</taxon>
        <taxon>Ascomycota</taxon>
        <taxon>Saccharomycotina</taxon>
        <taxon>Pichiomycetes</taxon>
        <taxon>Debaryomycetaceae</taxon>
        <taxon>Diutina</taxon>
    </lineage>
</organism>
<dbReference type="AlphaFoldDB" id="A0A642UFR6"/>
<dbReference type="Pfam" id="PF00450">
    <property type="entry name" value="Peptidase_S10"/>
    <property type="match status" value="1"/>
</dbReference>
<dbReference type="OrthoDB" id="443318at2759"/>
<comment type="catalytic activity">
    <reaction evidence="10">
        <text>Release of a C-terminal amino acid with broad specificity.</text>
        <dbReference type="EC" id="3.4.16.5"/>
    </reaction>
</comment>
<protein>
    <recommendedName>
        <fullName evidence="12">Carboxypeptidase</fullName>
        <ecNumber evidence="12">3.4.16.-</ecNumber>
    </recommendedName>
</protein>
<dbReference type="InterPro" id="IPR018202">
    <property type="entry name" value="Ser_caboxypep_ser_AS"/>
</dbReference>
<comment type="similarity">
    <text evidence="2 12">Belongs to the peptidase S10 family.</text>
</comment>
<evidence type="ECO:0000256" key="4">
    <source>
        <dbReference type="ARBA" id="ARBA00022645"/>
    </source>
</evidence>
<sequence>MRLVPLALAVGAAASSVQQLLQGDTSFQFALAKEELNSLKPQIDNLVDKLSKPLTKFNNVFRSSNVQFEQVSNSNFEDYSMRVKPAPRELGLDTANYYTGYLDVLEKDKHFFYWFFESRNDPTNDPVILWLNGGPGCSSATGLFFELGPSSINSTLQPVHNPYSWNNNASVIFLDQPVGVGYSYTGGEPIKSTAAASKDVFVFLELFFQKFAHLRGNDFHIAGESYAGHYIPKFAVDILERADRSFNLTSVLIGNGITDYLVQNAYYEPMACGLGGHEPVLDEATCKQMHRDYPKCAALTKVCYDISTSLTCVPSVVYCDKHMLGPFVDTGLNPYDIRVKCDDPAGGCYKEMEYIDDYLNLQSVMEAVGANVDIYSSCDEIVFKNFIYTGDEAKPFQQYVAQLIESDVPVLIYAGDKDFICNWLGNLAYVEALEYEDHEEFKAAPLSPWYTENGKLAGEVKNYKHFTFLRVYDAGHMVPFNQPENSLDMVNRWIKGDYRYGT</sequence>
<evidence type="ECO:0000256" key="3">
    <source>
        <dbReference type="ARBA" id="ARBA00022554"/>
    </source>
</evidence>
<evidence type="ECO:0000256" key="2">
    <source>
        <dbReference type="ARBA" id="ARBA00009431"/>
    </source>
</evidence>
<dbReference type="GeneID" id="54783659"/>
<dbReference type="EMBL" id="SWFT01000149">
    <property type="protein sequence ID" value="KAA8898153.1"/>
    <property type="molecule type" value="Genomic_DNA"/>
</dbReference>
<comment type="subcellular location">
    <subcellularLocation>
        <location evidence="1">Vacuole</location>
    </subcellularLocation>
</comment>
<dbReference type="Gene3D" id="3.40.50.1820">
    <property type="entry name" value="alpha/beta hydrolase"/>
    <property type="match status" value="1"/>
</dbReference>
<keyword evidence="8" id="KW-1015">Disulfide bond</keyword>
<dbReference type="SUPFAM" id="SSF53474">
    <property type="entry name" value="alpha/beta-Hydrolases"/>
    <property type="match status" value="1"/>
</dbReference>
<gene>
    <name evidence="13" type="ORF">DIURU_005008</name>
</gene>
<evidence type="ECO:0000256" key="10">
    <source>
        <dbReference type="ARBA" id="ARBA00052076"/>
    </source>
</evidence>